<evidence type="ECO:0000256" key="1">
    <source>
        <dbReference type="SAM" id="MobiDB-lite"/>
    </source>
</evidence>
<evidence type="ECO:0000313" key="3">
    <source>
        <dbReference type="Proteomes" id="UP000015104"/>
    </source>
</evidence>
<organism evidence="2 3">
    <name type="scientific">Tetranychus urticae</name>
    <name type="common">Two-spotted spider mite</name>
    <dbReference type="NCBI Taxonomy" id="32264"/>
    <lineage>
        <taxon>Eukaryota</taxon>
        <taxon>Metazoa</taxon>
        <taxon>Ecdysozoa</taxon>
        <taxon>Arthropoda</taxon>
        <taxon>Chelicerata</taxon>
        <taxon>Arachnida</taxon>
        <taxon>Acari</taxon>
        <taxon>Acariformes</taxon>
        <taxon>Trombidiformes</taxon>
        <taxon>Prostigmata</taxon>
        <taxon>Eleutherengona</taxon>
        <taxon>Raphignathae</taxon>
        <taxon>Tetranychoidea</taxon>
        <taxon>Tetranychidae</taxon>
        <taxon>Tetranychus</taxon>
    </lineage>
</organism>
<evidence type="ECO:0000313" key="2">
    <source>
        <dbReference type="EnsemblMetazoa" id="tetur22g00560.1"/>
    </source>
</evidence>
<dbReference type="HOGENOM" id="CLU_3052946_0_0_1"/>
<dbReference type="EMBL" id="CAEY01000577">
    <property type="status" value="NOT_ANNOTATED_CDS"/>
    <property type="molecule type" value="Genomic_DNA"/>
</dbReference>
<protein>
    <submittedName>
        <fullName evidence="2">Uncharacterized protein</fullName>
    </submittedName>
</protein>
<reference evidence="2" key="2">
    <citation type="submission" date="2015-06" db="UniProtKB">
        <authorList>
            <consortium name="EnsemblMetazoa"/>
        </authorList>
    </citation>
    <scope>IDENTIFICATION</scope>
</reference>
<dbReference type="EnsemblMetazoa" id="tetur22g00560.1">
    <property type="protein sequence ID" value="tetur22g00560.1"/>
    <property type="gene ID" value="tetur22g00560"/>
</dbReference>
<proteinExistence type="predicted"/>
<keyword evidence="3" id="KW-1185">Reference proteome</keyword>
<dbReference type="AlphaFoldDB" id="T1KUM3"/>
<reference evidence="3" key="1">
    <citation type="submission" date="2011-08" db="EMBL/GenBank/DDBJ databases">
        <authorList>
            <person name="Rombauts S."/>
        </authorList>
    </citation>
    <scope>NUCLEOTIDE SEQUENCE</scope>
    <source>
        <strain evidence="3">London</strain>
    </source>
</reference>
<accession>T1KUM3</accession>
<dbReference type="Proteomes" id="UP000015104">
    <property type="component" value="Unassembled WGS sequence"/>
</dbReference>
<feature type="compositionally biased region" description="Polar residues" evidence="1">
    <location>
        <begin position="33"/>
        <end position="45"/>
    </location>
</feature>
<sequence>MTPNINITINNVKRYKMVQQQKAVDQDKKNLKDTNLNPFPNQTSKPLIIPNHCY</sequence>
<feature type="region of interest" description="Disordered" evidence="1">
    <location>
        <begin position="23"/>
        <end position="54"/>
    </location>
</feature>
<name>T1KUM3_TETUR</name>